<dbReference type="Proteomes" id="UP000191448">
    <property type="component" value="Unassembled WGS sequence"/>
</dbReference>
<organism evidence="1 2">
    <name type="scientific">Clostridium thermobutyricum DSM 4928</name>
    <dbReference type="NCBI Taxonomy" id="1121339"/>
    <lineage>
        <taxon>Bacteria</taxon>
        <taxon>Bacillati</taxon>
        <taxon>Bacillota</taxon>
        <taxon>Clostridia</taxon>
        <taxon>Eubacteriales</taxon>
        <taxon>Clostridiaceae</taxon>
        <taxon>Clostridium</taxon>
    </lineage>
</organism>
<reference evidence="1 2" key="1">
    <citation type="submission" date="2016-02" db="EMBL/GenBank/DDBJ databases">
        <title>Genome sequence of Clostridium thermobutyricum DSM 4928.</title>
        <authorList>
            <person name="Poehlein A."/>
            <person name="Daniel R."/>
        </authorList>
    </citation>
    <scope>NUCLEOTIDE SEQUENCE [LARGE SCALE GENOMIC DNA]</scope>
    <source>
        <strain evidence="1 2">DSM 4928</strain>
    </source>
</reference>
<accession>A0A1V4SXA5</accession>
<evidence type="ECO:0000313" key="1">
    <source>
        <dbReference type="EMBL" id="OPX49141.1"/>
    </source>
</evidence>
<evidence type="ECO:0000313" key="2">
    <source>
        <dbReference type="Proteomes" id="UP000191448"/>
    </source>
</evidence>
<protein>
    <submittedName>
        <fullName evidence="1">Uncharacterized protein</fullName>
    </submittedName>
</protein>
<proteinExistence type="predicted"/>
<dbReference type="AlphaFoldDB" id="A0A1V4SXA5"/>
<gene>
    <name evidence="1" type="ORF">CLTHE_08950</name>
</gene>
<sequence length="661" mass="79315">MGLLYENYLDRKDKSFVMSVIQGENLEYSYELKKPKIILEEFSIEDYTRTNILNYYLLDEILTSDNRNLELEKLIQTLFIKNKLDFINGYFEYNTLKLDLFEKFILKINEIVTDNFRKIINSSQITYECIKKYINIILLKYTNESNLKSNKEILKEYLDNYKDIFFEISECDESKLINTLKLLDIKLINLKNINGDISENLIFEIIENRLYELNIENIMYLINKFDIEYQENKVYEKNYSILNNVDKLKKVLDYVDSDIDSYLESIFNIKYDNLKNLKLRNDLSEVLNILNSDAKLENKLKFIEISSFEIKNIEDIGIELWDKTIENNNILKLYSNALKYINEKNLTSNIINYINSFKINEDIFSIDNKLENKGDLEEKILLNNEININVYNKICKKVDWRWEKFEDFDLLDEEKIKVLIENKIIIMEENTFKNIYEHYKDDNLDLINYFIYNNLEEYTKLIENKTIEFYEENMISLLENKDIKYEEKEKLIDLYDDNISLENLKNIDDKIKCYIIKNKFSDNDLEYIISNYKNLDNNKIKGEILKKVDKFRVYINFRNIDFTILLDYMGCEFIEQENKLEVLSNTISHKNNTEIIEMIKRLNIQEYKRALSGGKPKVEVNNINKNILDILKEKELISSYDEIEGYYKVYGKRKTNELISV</sequence>
<comment type="caution">
    <text evidence="1">The sequence shown here is derived from an EMBL/GenBank/DDBJ whole genome shotgun (WGS) entry which is preliminary data.</text>
</comment>
<name>A0A1V4SXA5_9CLOT</name>
<dbReference type="RefSeq" id="WP_080022188.1">
    <property type="nucleotide sequence ID" value="NZ_LTAY01000026.1"/>
</dbReference>
<dbReference type="EMBL" id="LTAY01000026">
    <property type="protein sequence ID" value="OPX49141.1"/>
    <property type="molecule type" value="Genomic_DNA"/>
</dbReference>